<dbReference type="Proteomes" id="UP000515928">
    <property type="component" value="Chromosome"/>
</dbReference>
<accession>A0A7G9RWB7</accession>
<reference evidence="1 2" key="1">
    <citation type="submission" date="2020-08" db="EMBL/GenBank/DDBJ databases">
        <title>Genome sequence of Erysipelothrix inopinata DSM 15511T.</title>
        <authorList>
            <person name="Hyun D.-W."/>
            <person name="Bae J.-W."/>
        </authorList>
    </citation>
    <scope>NUCLEOTIDE SEQUENCE [LARGE SCALE GENOMIC DNA]</scope>
    <source>
        <strain evidence="1 2">DSM 15511</strain>
    </source>
</reference>
<proteinExistence type="predicted"/>
<sequence length="322" mass="36538">MNIEKVIIHSLDESLRVLMLSESQINLVKTPEVEAYSEKFVKGLLKSTTSTHGKLTENSIYQTLINAPLNFVETSQKIAQSWFSTYTSRMEYPSLNCLIVQVEIEDVIWLALFEIESKSGYLKITENNPNLENKVIYNHAILPESFASVKAAWMLNLSTGEVCVRGNRDYKEIIQELVGCDLVANNKDSYKVVDSLVGYLSEVRDEETVKNSMKAKQIIQDNLELLEEISADALLNEVFGDFEEHEATMIETTLEYERVENPINLKELNRTSLAKKQRIKTESGIEIILPIDVLDVNDVLDIKTDESGRVSIELKNIGKIIE</sequence>
<evidence type="ECO:0000313" key="2">
    <source>
        <dbReference type="Proteomes" id="UP000515928"/>
    </source>
</evidence>
<dbReference type="GO" id="GO:0009295">
    <property type="term" value="C:nucleoid"/>
    <property type="evidence" value="ECO:0007669"/>
    <property type="project" value="InterPro"/>
</dbReference>
<dbReference type="RefSeq" id="WP_187533026.1">
    <property type="nucleotide sequence ID" value="NZ_CBCSHU010000002.1"/>
</dbReference>
<dbReference type="KEGG" id="eio:H9L01_05730"/>
<dbReference type="EMBL" id="CP060715">
    <property type="protein sequence ID" value="QNN59892.1"/>
    <property type="molecule type" value="Genomic_DNA"/>
</dbReference>
<name>A0A7G9RWB7_9FIRM</name>
<dbReference type="InterPro" id="IPR007358">
    <property type="entry name" value="Nucleoid_associated_NdpA"/>
</dbReference>
<gene>
    <name evidence="1" type="ORF">H9L01_05730</name>
</gene>
<dbReference type="AlphaFoldDB" id="A0A7G9RWB7"/>
<organism evidence="1 2">
    <name type="scientific">Erysipelothrix inopinata</name>
    <dbReference type="NCBI Taxonomy" id="225084"/>
    <lineage>
        <taxon>Bacteria</taxon>
        <taxon>Bacillati</taxon>
        <taxon>Bacillota</taxon>
        <taxon>Erysipelotrichia</taxon>
        <taxon>Erysipelotrichales</taxon>
        <taxon>Erysipelotrichaceae</taxon>
        <taxon>Erysipelothrix</taxon>
    </lineage>
</organism>
<dbReference type="Pfam" id="PF04245">
    <property type="entry name" value="NA37"/>
    <property type="match status" value="1"/>
</dbReference>
<keyword evidence="2" id="KW-1185">Reference proteome</keyword>
<evidence type="ECO:0000313" key="1">
    <source>
        <dbReference type="EMBL" id="QNN59892.1"/>
    </source>
</evidence>
<protein>
    <submittedName>
        <fullName evidence="1">Nucleoid-associated protein</fullName>
    </submittedName>
</protein>